<dbReference type="InterPro" id="IPR005097">
    <property type="entry name" value="Sacchrp_dh_NADP-bd"/>
</dbReference>
<proteinExistence type="predicted"/>
<evidence type="ECO:0000313" key="2">
    <source>
        <dbReference type="EMBL" id="EIM58321.1"/>
    </source>
</evidence>
<dbReference type="Gene3D" id="3.40.50.720">
    <property type="entry name" value="NAD(P)-binding Rossmann-like Domain"/>
    <property type="match status" value="1"/>
</dbReference>
<evidence type="ECO:0000259" key="1">
    <source>
        <dbReference type="Pfam" id="PF03435"/>
    </source>
</evidence>
<dbReference type="Proteomes" id="UP000005753">
    <property type="component" value="Chromosome"/>
</dbReference>
<feature type="domain" description="Saccharopine dehydrogenase NADP binding" evidence="1">
    <location>
        <begin position="8"/>
        <end position="101"/>
    </location>
</feature>
<dbReference type="Pfam" id="PF03435">
    <property type="entry name" value="Sacchrp_dh_NADP"/>
    <property type="match status" value="1"/>
</dbReference>
<organism evidence="2 3">
    <name type="scientific">Eubacterium cellulosolvens (strain ATCC 43171 / JCM 9499 / 6)</name>
    <name type="common">Cillobacterium cellulosolvens</name>
    <dbReference type="NCBI Taxonomy" id="633697"/>
    <lineage>
        <taxon>Bacteria</taxon>
        <taxon>Bacillati</taxon>
        <taxon>Bacillota</taxon>
        <taxon>Clostridia</taxon>
        <taxon>Eubacteriales</taxon>
        <taxon>Eubacteriaceae</taxon>
        <taxon>Eubacterium</taxon>
    </lineage>
</organism>
<name>I5AWZ8_EUBC6</name>
<evidence type="ECO:0000313" key="3">
    <source>
        <dbReference type="Proteomes" id="UP000005753"/>
    </source>
</evidence>
<dbReference type="AlphaFoldDB" id="I5AWZ8"/>
<dbReference type="eggNOG" id="COG1748">
    <property type="taxonomic scope" value="Bacteria"/>
</dbReference>
<dbReference type="HOGENOM" id="CLU_044850_2_0_9"/>
<dbReference type="SUPFAM" id="SSF51735">
    <property type="entry name" value="NAD(P)-binding Rossmann-fold domains"/>
    <property type="match status" value="1"/>
</dbReference>
<reference evidence="2 3" key="1">
    <citation type="submission" date="2010-08" db="EMBL/GenBank/DDBJ databases">
        <authorList>
            <consortium name="US DOE Joint Genome Institute (JGI-PGF)"/>
            <person name="Lucas S."/>
            <person name="Copeland A."/>
            <person name="Lapidus A."/>
            <person name="Cheng J.-F."/>
            <person name="Bruce D."/>
            <person name="Goodwin L."/>
            <person name="Pitluck S."/>
            <person name="Land M.L."/>
            <person name="Hauser L."/>
            <person name="Chang Y.-J."/>
            <person name="Anderson I.J."/>
            <person name="Johnson E."/>
            <person name="Mulhopadhyay B."/>
            <person name="Kyrpides N."/>
            <person name="Woyke T.J."/>
        </authorList>
    </citation>
    <scope>NUCLEOTIDE SEQUENCE [LARGE SCALE GENOMIC DNA]</scope>
    <source>
        <strain evidence="2 3">6</strain>
    </source>
</reference>
<sequence length="384" mass="43227">MQTEKKKVGILGCSGRIGRALAEEVKDKYFLRLGCRNIRRNSLEETIGRDVEYRQVDIEKEDNRRAFMKGLDVVINCAPASWLHSLTLAKSAEEENIIYIDPFGSEELLKEKVAPGRKWIIGAGSFPGLSGIYPKYIAAATGIENIRRMDMVAYMNDENTVGAVTDLILSSVFGFGRGNTYYSDGTLRKVTGDGRHYDGFDGRLRGSDYMNEETRTVAEELRVAEAHWINMRSEECKKNDMDIQKITMQYIRDKNPDMLRARIGAVIRSQEEEGEHSRKDREKYGSKCQIGCYFTGECEGASVEVKSKLGMDDSNSLNVLVLKQTLKQALEEPDSLGICRAMDFLDPERLMKKVLGSASLQEFFCNVIPATQEGIPEYGEEGEI</sequence>
<dbReference type="EMBL" id="CM001487">
    <property type="protein sequence ID" value="EIM58321.1"/>
    <property type="molecule type" value="Genomic_DNA"/>
</dbReference>
<dbReference type="STRING" id="633697.EubceDRAFT1_2608"/>
<gene>
    <name evidence="2" type="ORF">EubceDRAFT1_2608</name>
</gene>
<keyword evidence="3" id="KW-1185">Reference proteome</keyword>
<protein>
    <submittedName>
        <fullName evidence="2">Saccharopine dehydrogenase-like oxidoreductase</fullName>
    </submittedName>
</protein>
<accession>I5AWZ8</accession>
<reference evidence="2 3" key="2">
    <citation type="submission" date="2012-02" db="EMBL/GenBank/DDBJ databases">
        <title>Improved High-Quality Draft sequence of Eubacterium cellulosolvens 6.</title>
        <authorList>
            <consortium name="US DOE Joint Genome Institute"/>
            <person name="Lucas S."/>
            <person name="Han J."/>
            <person name="Lapidus A."/>
            <person name="Cheng J.-F."/>
            <person name="Goodwin L."/>
            <person name="Pitluck S."/>
            <person name="Peters L."/>
            <person name="Mikhailova N."/>
            <person name="Gu W."/>
            <person name="Detter J.C."/>
            <person name="Han C."/>
            <person name="Tapia R."/>
            <person name="Land M."/>
            <person name="Hauser L."/>
            <person name="Kyrpides N."/>
            <person name="Ivanova N."/>
            <person name="Pagani I."/>
            <person name="Johnson E."/>
            <person name="Mukhopadhyay B."/>
            <person name="Anderson I."/>
            <person name="Woyke T."/>
        </authorList>
    </citation>
    <scope>NUCLEOTIDE SEQUENCE [LARGE SCALE GENOMIC DNA]</scope>
    <source>
        <strain evidence="2 3">6</strain>
    </source>
</reference>
<dbReference type="OrthoDB" id="1221575at2"/>
<dbReference type="InterPro" id="IPR036291">
    <property type="entry name" value="NAD(P)-bd_dom_sf"/>
</dbReference>